<dbReference type="EMBL" id="FOTY01000007">
    <property type="protein sequence ID" value="SFL87360.1"/>
    <property type="molecule type" value="Genomic_DNA"/>
</dbReference>
<evidence type="ECO:0000256" key="2">
    <source>
        <dbReference type="ARBA" id="ARBA00022679"/>
    </source>
</evidence>
<evidence type="ECO:0000256" key="4">
    <source>
        <dbReference type="ARBA" id="ARBA00048391"/>
    </source>
</evidence>
<dbReference type="PANTHER" id="PTHR18895">
    <property type="entry name" value="HEMK METHYLTRANSFERASE"/>
    <property type="match status" value="1"/>
</dbReference>
<feature type="binding site" evidence="5">
    <location>
        <position position="146"/>
    </location>
    <ligand>
        <name>S-adenosyl-L-methionine</name>
        <dbReference type="ChEBI" id="CHEBI:59789"/>
    </ligand>
</feature>
<keyword evidence="9" id="KW-1185">Reference proteome</keyword>
<dbReference type="Gene3D" id="3.40.50.150">
    <property type="entry name" value="Vaccinia Virus protein VP39"/>
    <property type="match status" value="1"/>
</dbReference>
<dbReference type="InterPro" id="IPR050320">
    <property type="entry name" value="N5-glutamine_MTase"/>
</dbReference>
<dbReference type="InterPro" id="IPR007848">
    <property type="entry name" value="Small_mtfrase_dom"/>
</dbReference>
<reference evidence="8 9" key="1">
    <citation type="submission" date="2016-10" db="EMBL/GenBank/DDBJ databases">
        <authorList>
            <person name="de Groot N.N."/>
        </authorList>
    </citation>
    <scope>NUCLEOTIDE SEQUENCE [LARGE SCALE GENOMIC DNA]</scope>
    <source>
        <strain evidence="8 9">CGMCC 1.6134</strain>
    </source>
</reference>
<feature type="binding site" evidence="5">
    <location>
        <begin position="190"/>
        <end position="193"/>
    </location>
    <ligand>
        <name>substrate</name>
    </ligand>
</feature>
<dbReference type="Pfam" id="PF05175">
    <property type="entry name" value="MTS"/>
    <property type="match status" value="1"/>
</dbReference>
<feature type="binding site" evidence="5">
    <location>
        <position position="190"/>
    </location>
    <ligand>
        <name>S-adenosyl-L-methionine</name>
        <dbReference type="ChEBI" id="CHEBI:59789"/>
    </ligand>
</feature>
<feature type="domain" description="Release factor glutamine methyltransferase N-terminal" evidence="7">
    <location>
        <begin position="8"/>
        <end position="76"/>
    </location>
</feature>
<dbReference type="GO" id="GO:0102559">
    <property type="term" value="F:peptide chain release factor N(5)-glutamine methyltransferase activity"/>
    <property type="evidence" value="ECO:0007669"/>
    <property type="project" value="UniProtKB-EC"/>
</dbReference>
<evidence type="ECO:0000259" key="7">
    <source>
        <dbReference type="Pfam" id="PF17827"/>
    </source>
</evidence>
<dbReference type="CDD" id="cd02440">
    <property type="entry name" value="AdoMet_MTases"/>
    <property type="match status" value="1"/>
</dbReference>
<dbReference type="AlphaFoldDB" id="A0A1I4L8S4"/>
<dbReference type="Proteomes" id="UP000199668">
    <property type="component" value="Unassembled WGS sequence"/>
</dbReference>
<comment type="caution">
    <text evidence="5">Lacks conserved residue(s) required for the propagation of feature annotation.</text>
</comment>
<dbReference type="NCBIfam" id="TIGR00536">
    <property type="entry name" value="hemK_fam"/>
    <property type="match status" value="1"/>
</dbReference>
<dbReference type="InterPro" id="IPR040758">
    <property type="entry name" value="PrmC_N"/>
</dbReference>
<dbReference type="HAMAP" id="MF_02126">
    <property type="entry name" value="RF_methyltr_PrmC"/>
    <property type="match status" value="1"/>
</dbReference>
<comment type="catalytic activity">
    <reaction evidence="4 5">
        <text>L-glutaminyl-[peptide chain release factor] + S-adenosyl-L-methionine = N(5)-methyl-L-glutaminyl-[peptide chain release factor] + S-adenosyl-L-homocysteine + H(+)</text>
        <dbReference type="Rhea" id="RHEA:42896"/>
        <dbReference type="Rhea" id="RHEA-COMP:10271"/>
        <dbReference type="Rhea" id="RHEA-COMP:10272"/>
        <dbReference type="ChEBI" id="CHEBI:15378"/>
        <dbReference type="ChEBI" id="CHEBI:30011"/>
        <dbReference type="ChEBI" id="CHEBI:57856"/>
        <dbReference type="ChEBI" id="CHEBI:59789"/>
        <dbReference type="ChEBI" id="CHEBI:61891"/>
        <dbReference type="EC" id="2.1.1.297"/>
    </reaction>
</comment>
<dbReference type="Pfam" id="PF17827">
    <property type="entry name" value="PrmC_N"/>
    <property type="match status" value="1"/>
</dbReference>
<protein>
    <recommendedName>
        <fullName evidence="5">Release factor glutamine methyltransferase</fullName>
        <shortName evidence="5">RF MTase</shortName>
        <ecNumber evidence="5">2.1.1.297</ecNumber>
    </recommendedName>
    <alternativeName>
        <fullName evidence="5">N5-glutamine methyltransferase PrmC</fullName>
    </alternativeName>
    <alternativeName>
        <fullName evidence="5">Protein-(glutamine-N5) MTase PrmC</fullName>
    </alternativeName>
    <alternativeName>
        <fullName evidence="5">Protein-glutamine N-methyltransferase PrmC</fullName>
    </alternativeName>
</protein>
<dbReference type="InterPro" id="IPR029063">
    <property type="entry name" value="SAM-dependent_MTases_sf"/>
</dbReference>
<accession>A0A1I4L8S4</accession>
<dbReference type="PROSITE" id="PS00092">
    <property type="entry name" value="N6_MTASE"/>
    <property type="match status" value="1"/>
</dbReference>
<dbReference type="STRING" id="266892.SAMN04488054_10728"/>
<keyword evidence="3 5" id="KW-0949">S-adenosyl-L-methionine</keyword>
<evidence type="ECO:0000256" key="1">
    <source>
        <dbReference type="ARBA" id="ARBA00022603"/>
    </source>
</evidence>
<comment type="function">
    <text evidence="5">Methylates the class 1 translation termination release factors RF1/PrfA and RF2/PrfB on the glutamine residue of the universally conserved GGQ motif.</text>
</comment>
<dbReference type="EC" id="2.1.1.297" evidence="5"/>
<comment type="similarity">
    <text evidence="5">Belongs to the protein N5-glutamine methyltransferase family. PrmC subfamily.</text>
</comment>
<dbReference type="InterPro" id="IPR004556">
    <property type="entry name" value="HemK-like"/>
</dbReference>
<dbReference type="RefSeq" id="WP_090926453.1">
    <property type="nucleotide sequence ID" value="NZ_FOTY01000007.1"/>
</dbReference>
<evidence type="ECO:0000256" key="3">
    <source>
        <dbReference type="ARBA" id="ARBA00022691"/>
    </source>
</evidence>
<evidence type="ECO:0000313" key="8">
    <source>
        <dbReference type="EMBL" id="SFL87360.1"/>
    </source>
</evidence>
<gene>
    <name evidence="5" type="primary">prmC</name>
    <name evidence="8" type="ORF">SAMN04488054_10728</name>
</gene>
<keyword evidence="2 5" id="KW-0808">Transferase</keyword>
<evidence type="ECO:0000313" key="9">
    <source>
        <dbReference type="Proteomes" id="UP000199668"/>
    </source>
</evidence>
<dbReference type="Gene3D" id="1.10.8.10">
    <property type="entry name" value="DNA helicase RuvA subunit, C-terminal domain"/>
    <property type="match status" value="1"/>
</dbReference>
<organism evidence="8 9">
    <name type="scientific">Salibacterium qingdaonense</name>
    <dbReference type="NCBI Taxonomy" id="266892"/>
    <lineage>
        <taxon>Bacteria</taxon>
        <taxon>Bacillati</taxon>
        <taxon>Bacillota</taxon>
        <taxon>Bacilli</taxon>
        <taxon>Bacillales</taxon>
        <taxon>Bacillaceae</taxon>
    </lineage>
</organism>
<dbReference type="InterPro" id="IPR002052">
    <property type="entry name" value="DNA_methylase_N6_adenine_CS"/>
</dbReference>
<dbReference type="InterPro" id="IPR019874">
    <property type="entry name" value="RF_methyltr_PrmC"/>
</dbReference>
<feature type="binding site" evidence="5">
    <location>
        <begin position="123"/>
        <end position="127"/>
    </location>
    <ligand>
        <name>S-adenosyl-L-methionine</name>
        <dbReference type="ChEBI" id="CHEBI:59789"/>
    </ligand>
</feature>
<dbReference type="OrthoDB" id="9800643at2"/>
<dbReference type="GO" id="GO:0003676">
    <property type="term" value="F:nucleic acid binding"/>
    <property type="evidence" value="ECO:0007669"/>
    <property type="project" value="InterPro"/>
</dbReference>
<feature type="domain" description="Methyltransferase small" evidence="6">
    <location>
        <begin position="115"/>
        <end position="198"/>
    </location>
</feature>
<dbReference type="SUPFAM" id="SSF53335">
    <property type="entry name" value="S-adenosyl-L-methionine-dependent methyltransferases"/>
    <property type="match status" value="1"/>
</dbReference>
<dbReference type="NCBIfam" id="TIGR03534">
    <property type="entry name" value="RF_mod_PrmC"/>
    <property type="match status" value="1"/>
</dbReference>
<dbReference type="GO" id="GO:0032259">
    <property type="term" value="P:methylation"/>
    <property type="evidence" value="ECO:0007669"/>
    <property type="project" value="UniProtKB-KW"/>
</dbReference>
<proteinExistence type="inferred from homology"/>
<name>A0A1I4L8S4_9BACI</name>
<dbReference type="PANTHER" id="PTHR18895:SF74">
    <property type="entry name" value="MTRF1L RELEASE FACTOR GLUTAMINE METHYLTRANSFERASE"/>
    <property type="match status" value="1"/>
</dbReference>
<sequence>MKPAYMYEALNRASSFLEENKREPKAAELLMKHHLNVGWTDFHLARREPITDDVWTAFWRDVVQHAQGVPVQHLTGYEEFYGRRFHVNEHVLIPRPETEELVDGVLRWIRNQRITSLQVADIGTGSGVIAITLALEAPDVQVRAVELDRKALETARQNAANLGASVEFFEGSLMDPLLEGETKYDVIVSNPPYIPKQEWEALDPLVRDHDPKLALVGEDDGLACYRKMAVHLPALLQSRGLAAFEIGDRQGNDVSRILQKELPLADIELRHDMNDKPRMVFCERNDV</sequence>
<keyword evidence="1 5" id="KW-0489">Methyltransferase</keyword>
<evidence type="ECO:0000256" key="5">
    <source>
        <dbReference type="HAMAP-Rule" id="MF_02126"/>
    </source>
</evidence>
<evidence type="ECO:0000259" key="6">
    <source>
        <dbReference type="Pfam" id="PF05175"/>
    </source>
</evidence>